<protein>
    <submittedName>
        <fullName evidence="6">Predicted arabinose efflux permease, MFS family</fullName>
    </submittedName>
</protein>
<dbReference type="PROSITE" id="PS50850">
    <property type="entry name" value="MFS"/>
    <property type="match status" value="1"/>
</dbReference>
<dbReference type="Proteomes" id="UP000190460">
    <property type="component" value="Unassembled WGS sequence"/>
</dbReference>
<feature type="transmembrane region" description="Helical" evidence="4">
    <location>
        <begin position="161"/>
        <end position="183"/>
    </location>
</feature>
<dbReference type="PANTHER" id="PTHR23534:SF1">
    <property type="entry name" value="MAJOR FACILITATOR SUPERFAMILY PROTEIN"/>
    <property type="match status" value="1"/>
</dbReference>
<dbReference type="PANTHER" id="PTHR23534">
    <property type="entry name" value="MFS PERMEASE"/>
    <property type="match status" value="1"/>
</dbReference>
<dbReference type="STRING" id="92487.SAMN02745130_02525"/>
<dbReference type="RefSeq" id="WP_078922986.1">
    <property type="nucleotide sequence ID" value="NZ_FUYB01000013.1"/>
</dbReference>
<keyword evidence="2 4" id="KW-1133">Transmembrane helix</keyword>
<keyword evidence="3 4" id="KW-0472">Membrane</keyword>
<sequence length="385" mass="40995">MNPKIVILMLAQACYWFAVLVGISLSTVIGLQLAPIESLATLPYALISVGALGATYLLSILMQRSGRRLGFQVGALAGAVAAGLAMLALSMQSFLLFCAASVLMGIYQASSVYYRLAALDEMPPQQSGVAIAWVLSGSLLAAIFGPSLAQFANQWVTEPKYLGAYALVAMFSLLAFVLISGLSTKSKLSTPVANQTPQTSFLKFPIYWLGVGNTAFGQGVMMLMMLVAPLAMHQHHYSVESGMSVIGWHLVGMFLPSFISGKLVDKLGVYSVLLAGLGVFAFSAVTSLLGTSELHYHISLFLLGMGWNLMYVAGTNQYNRAYSATEKGRAQGMAELIIALAAIIGVVGGGVLIQSFNWQQLNTGLLVVLALMGGLNVWMQTKQAR</sequence>
<keyword evidence="1 4" id="KW-0812">Transmembrane</keyword>
<feature type="transmembrane region" description="Helical" evidence="4">
    <location>
        <begin position="94"/>
        <end position="116"/>
    </location>
</feature>
<feature type="transmembrane region" description="Helical" evidence="4">
    <location>
        <begin position="267"/>
        <end position="288"/>
    </location>
</feature>
<feature type="transmembrane region" description="Helical" evidence="4">
    <location>
        <begin position="237"/>
        <end position="255"/>
    </location>
</feature>
<evidence type="ECO:0000313" key="6">
    <source>
        <dbReference type="EMBL" id="SKA84729.1"/>
    </source>
</evidence>
<dbReference type="SUPFAM" id="SSF103473">
    <property type="entry name" value="MFS general substrate transporter"/>
    <property type="match status" value="1"/>
</dbReference>
<dbReference type="AlphaFoldDB" id="A0A1T4X5M8"/>
<feature type="transmembrane region" description="Helical" evidence="4">
    <location>
        <begin position="204"/>
        <end position="231"/>
    </location>
</feature>
<evidence type="ECO:0000256" key="2">
    <source>
        <dbReference type="ARBA" id="ARBA00022989"/>
    </source>
</evidence>
<feature type="transmembrane region" description="Helical" evidence="4">
    <location>
        <begin position="294"/>
        <end position="313"/>
    </location>
</feature>
<dbReference type="EMBL" id="FUYB01000013">
    <property type="protein sequence ID" value="SKA84729.1"/>
    <property type="molecule type" value="Genomic_DNA"/>
</dbReference>
<proteinExistence type="predicted"/>
<feature type="domain" description="Major facilitator superfamily (MFS) profile" evidence="5">
    <location>
        <begin position="205"/>
        <end position="385"/>
    </location>
</feature>
<dbReference type="InterPro" id="IPR036259">
    <property type="entry name" value="MFS_trans_sf"/>
</dbReference>
<organism evidence="6 7">
    <name type="scientific">Thiothrix eikelboomii</name>
    <dbReference type="NCBI Taxonomy" id="92487"/>
    <lineage>
        <taxon>Bacteria</taxon>
        <taxon>Pseudomonadati</taxon>
        <taxon>Pseudomonadota</taxon>
        <taxon>Gammaproteobacteria</taxon>
        <taxon>Thiotrichales</taxon>
        <taxon>Thiotrichaceae</taxon>
        <taxon>Thiothrix</taxon>
    </lineage>
</organism>
<feature type="transmembrane region" description="Helical" evidence="4">
    <location>
        <begin position="361"/>
        <end position="379"/>
    </location>
</feature>
<dbReference type="InterPro" id="IPR020846">
    <property type="entry name" value="MFS_dom"/>
</dbReference>
<evidence type="ECO:0000256" key="4">
    <source>
        <dbReference type="SAM" id="Phobius"/>
    </source>
</evidence>
<evidence type="ECO:0000256" key="3">
    <source>
        <dbReference type="ARBA" id="ARBA00023136"/>
    </source>
</evidence>
<dbReference type="Pfam" id="PF07690">
    <property type="entry name" value="MFS_1"/>
    <property type="match status" value="1"/>
</dbReference>
<accession>A0A1T4X5M8</accession>
<feature type="transmembrane region" description="Helical" evidence="4">
    <location>
        <begin position="7"/>
        <end position="29"/>
    </location>
</feature>
<name>A0A1T4X5M8_9GAMM</name>
<feature type="transmembrane region" description="Helical" evidence="4">
    <location>
        <begin position="69"/>
        <end position="88"/>
    </location>
</feature>
<gene>
    <name evidence="6" type="ORF">SAMN02745130_02525</name>
</gene>
<feature type="transmembrane region" description="Helical" evidence="4">
    <location>
        <begin position="334"/>
        <end position="355"/>
    </location>
</feature>
<evidence type="ECO:0000256" key="1">
    <source>
        <dbReference type="ARBA" id="ARBA00022692"/>
    </source>
</evidence>
<keyword evidence="7" id="KW-1185">Reference proteome</keyword>
<evidence type="ECO:0000259" key="5">
    <source>
        <dbReference type="PROSITE" id="PS50850"/>
    </source>
</evidence>
<dbReference type="Gene3D" id="1.20.1250.20">
    <property type="entry name" value="MFS general substrate transporter like domains"/>
    <property type="match status" value="1"/>
</dbReference>
<reference evidence="6 7" key="1">
    <citation type="submission" date="2017-02" db="EMBL/GenBank/DDBJ databases">
        <authorList>
            <person name="Peterson S.W."/>
        </authorList>
    </citation>
    <scope>NUCLEOTIDE SEQUENCE [LARGE SCALE GENOMIC DNA]</scope>
    <source>
        <strain evidence="6 7">ATCC 49788</strain>
    </source>
</reference>
<dbReference type="OrthoDB" id="8558006at2"/>
<evidence type="ECO:0000313" key="7">
    <source>
        <dbReference type="Proteomes" id="UP000190460"/>
    </source>
</evidence>
<dbReference type="GO" id="GO:0022857">
    <property type="term" value="F:transmembrane transporter activity"/>
    <property type="evidence" value="ECO:0007669"/>
    <property type="project" value="InterPro"/>
</dbReference>
<dbReference type="InterPro" id="IPR011701">
    <property type="entry name" value="MFS"/>
</dbReference>
<feature type="transmembrane region" description="Helical" evidence="4">
    <location>
        <begin position="41"/>
        <end position="62"/>
    </location>
</feature>
<feature type="transmembrane region" description="Helical" evidence="4">
    <location>
        <begin position="128"/>
        <end position="149"/>
    </location>
</feature>